<evidence type="ECO:0000256" key="6">
    <source>
        <dbReference type="SAM" id="Phobius"/>
    </source>
</evidence>
<evidence type="ECO:0000313" key="9">
    <source>
        <dbReference type="Proteomes" id="UP000886876"/>
    </source>
</evidence>
<evidence type="ECO:0000256" key="4">
    <source>
        <dbReference type="ARBA" id="ARBA00022989"/>
    </source>
</evidence>
<dbReference type="EMBL" id="DVJS01000251">
    <property type="protein sequence ID" value="HIS98290.1"/>
    <property type="molecule type" value="Genomic_DNA"/>
</dbReference>
<dbReference type="GO" id="GO:0005886">
    <property type="term" value="C:plasma membrane"/>
    <property type="evidence" value="ECO:0007669"/>
    <property type="project" value="UniProtKB-SubCell"/>
</dbReference>
<dbReference type="InterPro" id="IPR051449">
    <property type="entry name" value="ABC-2_transporter_component"/>
</dbReference>
<feature type="non-terminal residue" evidence="8">
    <location>
        <position position="158"/>
    </location>
</feature>
<feature type="transmembrane region" description="Helical" evidence="6">
    <location>
        <begin position="47"/>
        <end position="69"/>
    </location>
</feature>
<keyword evidence="3 6" id="KW-0812">Transmembrane</keyword>
<dbReference type="AlphaFoldDB" id="A0A9D1K955"/>
<evidence type="ECO:0000256" key="5">
    <source>
        <dbReference type="ARBA" id="ARBA00023136"/>
    </source>
</evidence>
<name>A0A9D1K955_9FIRM</name>
<sequence>MNAVYKHEVSSYFTNVTGWVFGAFLLLFAGIYMMAYNLHAGYSNFEYVFGGMCFVFLVAVPVLTMRVIAEEKRQRTDQLLYSLPLSMTRVVLGKYLALLTAFALPVAIICLYPLLLRLPRRGQGAQDRGLVLRTRHRLRHYGRRQARRRRRELDAHTQ</sequence>
<reference evidence="8" key="1">
    <citation type="submission" date="2020-10" db="EMBL/GenBank/DDBJ databases">
        <authorList>
            <person name="Gilroy R."/>
        </authorList>
    </citation>
    <scope>NUCLEOTIDE SEQUENCE</scope>
    <source>
        <strain evidence="8">ChiHecec3B27-6122</strain>
    </source>
</reference>
<organism evidence="8 9">
    <name type="scientific">Candidatus Scatomorpha pullistercoris</name>
    <dbReference type="NCBI Taxonomy" id="2840929"/>
    <lineage>
        <taxon>Bacteria</taxon>
        <taxon>Bacillati</taxon>
        <taxon>Bacillota</taxon>
        <taxon>Clostridia</taxon>
        <taxon>Eubacteriales</taxon>
        <taxon>Candidatus Scatomorpha</taxon>
    </lineage>
</organism>
<dbReference type="PANTHER" id="PTHR30294">
    <property type="entry name" value="MEMBRANE COMPONENT OF ABC TRANSPORTER YHHJ-RELATED"/>
    <property type="match status" value="1"/>
</dbReference>
<evidence type="ECO:0000313" key="8">
    <source>
        <dbReference type="EMBL" id="HIS98290.1"/>
    </source>
</evidence>
<dbReference type="Pfam" id="PF12698">
    <property type="entry name" value="ABC2_membrane_3"/>
    <property type="match status" value="1"/>
</dbReference>
<evidence type="ECO:0000259" key="7">
    <source>
        <dbReference type="Pfam" id="PF12698"/>
    </source>
</evidence>
<accession>A0A9D1K955</accession>
<dbReference type="PANTHER" id="PTHR30294:SF29">
    <property type="entry name" value="MULTIDRUG ABC TRANSPORTER PERMEASE YBHS-RELATED"/>
    <property type="match status" value="1"/>
</dbReference>
<dbReference type="GO" id="GO:0140359">
    <property type="term" value="F:ABC-type transporter activity"/>
    <property type="evidence" value="ECO:0007669"/>
    <property type="project" value="InterPro"/>
</dbReference>
<dbReference type="InterPro" id="IPR013525">
    <property type="entry name" value="ABC2_TM"/>
</dbReference>
<feature type="transmembrane region" description="Helical" evidence="6">
    <location>
        <begin position="90"/>
        <end position="115"/>
    </location>
</feature>
<reference evidence="8" key="2">
    <citation type="journal article" date="2021" name="PeerJ">
        <title>Extensive microbial diversity within the chicken gut microbiome revealed by metagenomics and culture.</title>
        <authorList>
            <person name="Gilroy R."/>
            <person name="Ravi A."/>
            <person name="Getino M."/>
            <person name="Pursley I."/>
            <person name="Horton D.L."/>
            <person name="Alikhan N.F."/>
            <person name="Baker D."/>
            <person name="Gharbi K."/>
            <person name="Hall N."/>
            <person name="Watson M."/>
            <person name="Adriaenssens E.M."/>
            <person name="Foster-Nyarko E."/>
            <person name="Jarju S."/>
            <person name="Secka A."/>
            <person name="Antonio M."/>
            <person name="Oren A."/>
            <person name="Chaudhuri R.R."/>
            <person name="La Ragione R."/>
            <person name="Hildebrand F."/>
            <person name="Pallen M.J."/>
        </authorList>
    </citation>
    <scope>NUCLEOTIDE SEQUENCE</scope>
    <source>
        <strain evidence="8">ChiHecec3B27-6122</strain>
    </source>
</reference>
<keyword evidence="4 6" id="KW-1133">Transmembrane helix</keyword>
<feature type="transmembrane region" description="Helical" evidence="6">
    <location>
        <begin position="12"/>
        <end position="35"/>
    </location>
</feature>
<keyword evidence="5 6" id="KW-0472">Membrane</keyword>
<feature type="domain" description="ABC-2 type transporter transmembrane" evidence="7">
    <location>
        <begin position="42"/>
        <end position="117"/>
    </location>
</feature>
<evidence type="ECO:0000256" key="3">
    <source>
        <dbReference type="ARBA" id="ARBA00022692"/>
    </source>
</evidence>
<protein>
    <submittedName>
        <fullName evidence="8">ABC transporter permease</fullName>
    </submittedName>
</protein>
<proteinExistence type="predicted"/>
<comment type="caution">
    <text evidence="8">The sequence shown here is derived from an EMBL/GenBank/DDBJ whole genome shotgun (WGS) entry which is preliminary data.</text>
</comment>
<evidence type="ECO:0000256" key="2">
    <source>
        <dbReference type="ARBA" id="ARBA00022475"/>
    </source>
</evidence>
<dbReference type="Proteomes" id="UP000886876">
    <property type="component" value="Unassembled WGS sequence"/>
</dbReference>
<gene>
    <name evidence="8" type="ORF">IAD42_09960</name>
</gene>
<evidence type="ECO:0000256" key="1">
    <source>
        <dbReference type="ARBA" id="ARBA00004651"/>
    </source>
</evidence>
<keyword evidence="2" id="KW-1003">Cell membrane</keyword>
<comment type="subcellular location">
    <subcellularLocation>
        <location evidence="1">Cell membrane</location>
        <topology evidence="1">Multi-pass membrane protein</topology>
    </subcellularLocation>
</comment>